<reference evidence="12" key="1">
    <citation type="submission" date="2018-03" db="EMBL/GenBank/DDBJ databases">
        <authorList>
            <person name="Zecchin S."/>
        </authorList>
    </citation>
    <scope>NUCLEOTIDE SEQUENCE [LARGE SCALE GENOMIC DNA]</scope>
</reference>
<dbReference type="Gene3D" id="3.30.160.270">
    <property type="match status" value="1"/>
</dbReference>
<dbReference type="InterPro" id="IPR036230">
    <property type="entry name" value="LeuA_allosteric_dom_sf"/>
</dbReference>
<dbReference type="GO" id="GO:0043714">
    <property type="term" value="F:(R)-citramalate synthase activity"/>
    <property type="evidence" value="ECO:0007669"/>
    <property type="project" value="UniProtKB-UniRule"/>
</dbReference>
<evidence type="ECO:0000256" key="2">
    <source>
        <dbReference type="ARBA" id="ARBA00006154"/>
    </source>
</evidence>
<name>A0A2U3QK20_9BACT</name>
<dbReference type="NCBIfam" id="TIGR00977">
    <property type="entry name" value="citramal_synth"/>
    <property type="match status" value="1"/>
</dbReference>
<dbReference type="EMBL" id="OUUY01000119">
    <property type="protein sequence ID" value="SPQ01747.1"/>
    <property type="molecule type" value="Genomic_DNA"/>
</dbReference>
<keyword evidence="11" id="KW-0012">Acyltransferase</keyword>
<proteinExistence type="inferred from homology"/>
<accession>A0A2U3QK20</accession>
<dbReference type="InterPro" id="IPR013709">
    <property type="entry name" value="2-isopropylmalate_synth_dimer"/>
</dbReference>
<dbReference type="InterPro" id="IPR000891">
    <property type="entry name" value="PYR_CT"/>
</dbReference>
<keyword evidence="6" id="KW-0100">Branched-chain amino acid biosynthesis</keyword>
<dbReference type="InterPro" id="IPR005675">
    <property type="entry name" value="Citramal_synthase"/>
</dbReference>
<dbReference type="Pfam" id="PF22617">
    <property type="entry name" value="HCS_D2"/>
    <property type="match status" value="1"/>
</dbReference>
<keyword evidence="5 9" id="KW-0808">Transferase</keyword>
<dbReference type="InterPro" id="IPR054691">
    <property type="entry name" value="LeuA/HCS_post-cat"/>
</dbReference>
<dbReference type="UniPathway" id="UPA00047">
    <property type="reaction ID" value="UER00066"/>
</dbReference>
<evidence type="ECO:0000256" key="4">
    <source>
        <dbReference type="ARBA" id="ARBA00022624"/>
    </source>
</evidence>
<dbReference type="EC" id="2.3.3.21" evidence="8"/>
<dbReference type="SMART" id="SM00917">
    <property type="entry name" value="LeuA_dimer"/>
    <property type="match status" value="1"/>
</dbReference>
<sequence length="522" mass="57633">MHRIDIYDTTLRDGAQSEDISFSVEDKLRITEKLDELGVHYIEGGYPGSNPRDIDYFRKVSRLKLVNSKVVAFGSTHRPKKKPGGDETMKALIEAGTPIITIFGKTWDFHVKEALRVSLEENLDIIHDSVTFLKKHAEKVFFDAEHFFDGYINNPKYALKCLKAAQDAGADCLVLCDTNGGTITSVVGDVVKKAVKGYAVPIGVHMHNDADCAVASSVTGVETGASHVQGTINGLGERCGNANLISIIPNIQLKLGMKCLTPEQLRKLRDVSRFVTEIANLRHFKRQPYTGDSAFAHKGGMHVSAILKRPETYEHVSPGLVGNSQRVLISDLAGKSNILRKAEEFGIRLSTDSVQIQDIVTKLKELENQGFQFEGAEASFELLMKKSLGLHKKFFELMGFRLIVEKRKEGEEPISEATIMVKVGGHVEHTAATGKGPVNALDNALRKALEKFYPELKEVKLHDYKVRVLTAGKGTSAKVRVLVESGDKGNRWGTVGVSENIIEASYQALVDSVDYKLLKEEE</sequence>
<keyword evidence="3" id="KW-0028">Amino-acid biosynthesis</keyword>
<evidence type="ECO:0000259" key="10">
    <source>
        <dbReference type="PROSITE" id="PS50991"/>
    </source>
</evidence>
<dbReference type="GO" id="GO:0003852">
    <property type="term" value="F:2-isopropylmalate synthase activity"/>
    <property type="evidence" value="ECO:0007669"/>
    <property type="project" value="InterPro"/>
</dbReference>
<dbReference type="Proteomes" id="UP000245125">
    <property type="component" value="Unassembled WGS sequence"/>
</dbReference>
<comment type="pathway">
    <text evidence="1">Amino-acid biosynthesis; L-isoleucine biosynthesis; 2-oxobutanoate from pyruvate: step 1/3.</text>
</comment>
<organism evidence="11 12">
    <name type="scientific">Candidatus Sulfobium mesophilum</name>
    <dbReference type="NCBI Taxonomy" id="2016548"/>
    <lineage>
        <taxon>Bacteria</taxon>
        <taxon>Pseudomonadati</taxon>
        <taxon>Nitrospirota</taxon>
        <taxon>Nitrospiria</taxon>
        <taxon>Nitrospirales</taxon>
        <taxon>Nitrospiraceae</taxon>
        <taxon>Candidatus Sulfobium</taxon>
    </lineage>
</organism>
<gene>
    <name evidence="11" type="ORF">NBG4_70010</name>
</gene>
<dbReference type="Pfam" id="PF00682">
    <property type="entry name" value="HMGL-like"/>
    <property type="match status" value="1"/>
</dbReference>
<evidence type="ECO:0000256" key="7">
    <source>
        <dbReference type="ARBA" id="ARBA00048263"/>
    </source>
</evidence>
<dbReference type="InterPro" id="IPR002034">
    <property type="entry name" value="AIPM/Hcit_synth_CS"/>
</dbReference>
<dbReference type="PANTHER" id="PTHR43538">
    <property type="entry name" value="ALPHA-IPM SYNTHASE/HOMOCITRATE SYNTHASE"/>
    <property type="match status" value="1"/>
</dbReference>
<dbReference type="SUPFAM" id="SSF51569">
    <property type="entry name" value="Aldolase"/>
    <property type="match status" value="1"/>
</dbReference>
<evidence type="ECO:0000256" key="5">
    <source>
        <dbReference type="ARBA" id="ARBA00022679"/>
    </source>
</evidence>
<keyword evidence="12" id="KW-1185">Reference proteome</keyword>
<dbReference type="PANTHER" id="PTHR43538:SF1">
    <property type="entry name" value="(R)-CITRAMALATE SYNTHASE"/>
    <property type="match status" value="1"/>
</dbReference>
<dbReference type="PROSITE" id="PS50991">
    <property type="entry name" value="PYR_CT"/>
    <property type="match status" value="1"/>
</dbReference>
<evidence type="ECO:0000256" key="6">
    <source>
        <dbReference type="ARBA" id="ARBA00023304"/>
    </source>
</evidence>
<dbReference type="OrthoDB" id="9804858at2"/>
<dbReference type="AlphaFoldDB" id="A0A2U3QK20"/>
<dbReference type="Gene3D" id="1.10.238.260">
    <property type="match status" value="1"/>
</dbReference>
<keyword evidence="4" id="KW-0412">Isoleucine biosynthesis</keyword>
<dbReference type="Pfam" id="PF08502">
    <property type="entry name" value="LeuA_dimer"/>
    <property type="match status" value="1"/>
</dbReference>
<dbReference type="GO" id="GO:0009097">
    <property type="term" value="P:isoleucine biosynthetic process"/>
    <property type="evidence" value="ECO:0007669"/>
    <property type="project" value="UniProtKB-UniRule"/>
</dbReference>
<evidence type="ECO:0000256" key="3">
    <source>
        <dbReference type="ARBA" id="ARBA00022605"/>
    </source>
</evidence>
<evidence type="ECO:0000313" key="12">
    <source>
        <dbReference type="Proteomes" id="UP000245125"/>
    </source>
</evidence>
<evidence type="ECO:0000313" key="11">
    <source>
        <dbReference type="EMBL" id="SPQ01747.1"/>
    </source>
</evidence>
<comment type="similarity">
    <text evidence="2 9">Belongs to the alpha-IPM synthase/homocitrate synthase family.</text>
</comment>
<protein>
    <recommendedName>
        <fullName evidence="8">Citramalate synthase</fullName>
        <ecNumber evidence="8">2.3.3.21</ecNumber>
    </recommendedName>
</protein>
<dbReference type="CDD" id="cd07941">
    <property type="entry name" value="DRE_TIM_LeuA3"/>
    <property type="match status" value="1"/>
</dbReference>
<evidence type="ECO:0000256" key="1">
    <source>
        <dbReference type="ARBA" id="ARBA00004743"/>
    </source>
</evidence>
<evidence type="ECO:0000256" key="9">
    <source>
        <dbReference type="RuleBase" id="RU003523"/>
    </source>
</evidence>
<dbReference type="Gene3D" id="3.20.20.70">
    <property type="entry name" value="Aldolase class I"/>
    <property type="match status" value="1"/>
</dbReference>
<dbReference type="InterPro" id="IPR013785">
    <property type="entry name" value="Aldolase_TIM"/>
</dbReference>
<comment type="catalytic activity">
    <reaction evidence="7">
        <text>pyruvate + acetyl-CoA + H2O = (3R)-citramalate + CoA + H(+)</text>
        <dbReference type="Rhea" id="RHEA:19045"/>
        <dbReference type="ChEBI" id="CHEBI:15361"/>
        <dbReference type="ChEBI" id="CHEBI:15377"/>
        <dbReference type="ChEBI" id="CHEBI:15378"/>
        <dbReference type="ChEBI" id="CHEBI:30934"/>
        <dbReference type="ChEBI" id="CHEBI:57287"/>
        <dbReference type="ChEBI" id="CHEBI:57288"/>
        <dbReference type="EC" id="2.3.3.21"/>
    </reaction>
</comment>
<evidence type="ECO:0000256" key="8">
    <source>
        <dbReference type="NCBIfam" id="TIGR00977"/>
    </source>
</evidence>
<dbReference type="GO" id="GO:0009098">
    <property type="term" value="P:L-leucine biosynthetic process"/>
    <property type="evidence" value="ECO:0007669"/>
    <property type="project" value="InterPro"/>
</dbReference>
<dbReference type="SUPFAM" id="SSF110921">
    <property type="entry name" value="2-isopropylmalate synthase LeuA, allosteric (dimerisation) domain"/>
    <property type="match status" value="1"/>
</dbReference>
<feature type="domain" description="Pyruvate carboxyltransferase" evidence="10">
    <location>
        <begin position="4"/>
        <end position="269"/>
    </location>
</feature>
<dbReference type="PROSITE" id="PS00815">
    <property type="entry name" value="AIPM_HOMOCIT_SYNTH_1"/>
    <property type="match status" value="1"/>
</dbReference>